<evidence type="ECO:0000313" key="1">
    <source>
        <dbReference type="EMBL" id="TFK75109.1"/>
    </source>
</evidence>
<dbReference type="Proteomes" id="UP000308600">
    <property type="component" value="Unassembled WGS sequence"/>
</dbReference>
<dbReference type="EMBL" id="ML208264">
    <property type="protein sequence ID" value="TFK75109.1"/>
    <property type="molecule type" value="Genomic_DNA"/>
</dbReference>
<organism evidence="1 2">
    <name type="scientific">Pluteus cervinus</name>
    <dbReference type="NCBI Taxonomy" id="181527"/>
    <lineage>
        <taxon>Eukaryota</taxon>
        <taxon>Fungi</taxon>
        <taxon>Dikarya</taxon>
        <taxon>Basidiomycota</taxon>
        <taxon>Agaricomycotina</taxon>
        <taxon>Agaricomycetes</taxon>
        <taxon>Agaricomycetidae</taxon>
        <taxon>Agaricales</taxon>
        <taxon>Pluteineae</taxon>
        <taxon>Pluteaceae</taxon>
        <taxon>Pluteus</taxon>
    </lineage>
</organism>
<accession>A0ACD3BBM2</accession>
<reference evidence="1 2" key="1">
    <citation type="journal article" date="2019" name="Nat. Ecol. Evol.">
        <title>Megaphylogeny resolves global patterns of mushroom evolution.</title>
        <authorList>
            <person name="Varga T."/>
            <person name="Krizsan K."/>
            <person name="Foldi C."/>
            <person name="Dima B."/>
            <person name="Sanchez-Garcia M."/>
            <person name="Sanchez-Ramirez S."/>
            <person name="Szollosi G.J."/>
            <person name="Szarkandi J.G."/>
            <person name="Papp V."/>
            <person name="Albert L."/>
            <person name="Andreopoulos W."/>
            <person name="Angelini C."/>
            <person name="Antonin V."/>
            <person name="Barry K.W."/>
            <person name="Bougher N.L."/>
            <person name="Buchanan P."/>
            <person name="Buyck B."/>
            <person name="Bense V."/>
            <person name="Catcheside P."/>
            <person name="Chovatia M."/>
            <person name="Cooper J."/>
            <person name="Damon W."/>
            <person name="Desjardin D."/>
            <person name="Finy P."/>
            <person name="Geml J."/>
            <person name="Haridas S."/>
            <person name="Hughes K."/>
            <person name="Justo A."/>
            <person name="Karasinski D."/>
            <person name="Kautmanova I."/>
            <person name="Kiss B."/>
            <person name="Kocsube S."/>
            <person name="Kotiranta H."/>
            <person name="LaButti K.M."/>
            <person name="Lechner B.E."/>
            <person name="Liimatainen K."/>
            <person name="Lipzen A."/>
            <person name="Lukacs Z."/>
            <person name="Mihaltcheva S."/>
            <person name="Morgado L.N."/>
            <person name="Niskanen T."/>
            <person name="Noordeloos M.E."/>
            <person name="Ohm R.A."/>
            <person name="Ortiz-Santana B."/>
            <person name="Ovrebo C."/>
            <person name="Racz N."/>
            <person name="Riley R."/>
            <person name="Savchenko A."/>
            <person name="Shiryaev A."/>
            <person name="Soop K."/>
            <person name="Spirin V."/>
            <person name="Szebenyi C."/>
            <person name="Tomsovsky M."/>
            <person name="Tulloss R.E."/>
            <person name="Uehling J."/>
            <person name="Grigoriev I.V."/>
            <person name="Vagvolgyi C."/>
            <person name="Papp T."/>
            <person name="Martin F.M."/>
            <person name="Miettinen O."/>
            <person name="Hibbett D.S."/>
            <person name="Nagy L.G."/>
        </authorList>
    </citation>
    <scope>NUCLEOTIDE SEQUENCE [LARGE SCALE GENOMIC DNA]</scope>
    <source>
        <strain evidence="1 2">NL-1719</strain>
    </source>
</reference>
<keyword evidence="2" id="KW-1185">Reference proteome</keyword>
<protein>
    <submittedName>
        <fullName evidence="1">Thioredoxin-like protein</fullName>
    </submittedName>
</protein>
<evidence type="ECO:0000313" key="2">
    <source>
        <dbReference type="Proteomes" id="UP000308600"/>
    </source>
</evidence>
<gene>
    <name evidence="1" type="ORF">BDN72DRAFT_811287</name>
</gene>
<proteinExistence type="predicted"/>
<sequence length="239" mass="26330">MANRVVKLTLINDLICPNCWIQLHELLSAMTYCKDTLQLPLSFEVQHMPFKFISSACLSDDGPKVERIDFFERRMGKDKFLTMESAISKWADERGIPITFRGVMSTSTRGHRLSQKAFQLGGEKLQTPLLCAVFKAHLEEGKDIGDIDVLSDIAASVGMMTKDEAVAFLKSNELEKEVNDLSDKLRSQGVKGVPVTVIDGKWAVNGSQASEVFIQIFKKLAAAGVHAAPSPLPAMELCA</sequence>
<name>A0ACD3BBM2_9AGAR</name>